<dbReference type="Gene3D" id="3.30.450.40">
    <property type="match status" value="1"/>
</dbReference>
<dbReference type="SUPFAM" id="SSF55073">
    <property type="entry name" value="Nucleotide cyclase"/>
    <property type="match status" value="1"/>
</dbReference>
<dbReference type="Pfam" id="PF00563">
    <property type="entry name" value="EAL"/>
    <property type="match status" value="1"/>
</dbReference>
<dbReference type="InterPro" id="IPR043128">
    <property type="entry name" value="Rev_trsase/Diguanyl_cyclase"/>
</dbReference>
<dbReference type="NCBIfam" id="TIGR00254">
    <property type="entry name" value="GGDEF"/>
    <property type="match status" value="1"/>
</dbReference>
<dbReference type="InterPro" id="IPR003018">
    <property type="entry name" value="GAF"/>
</dbReference>
<accession>A0AA37T8I3</accession>
<dbReference type="FunFam" id="3.30.70.270:FF:000001">
    <property type="entry name" value="Diguanylate cyclase domain protein"/>
    <property type="match status" value="1"/>
</dbReference>
<dbReference type="InterPro" id="IPR029016">
    <property type="entry name" value="GAF-like_dom_sf"/>
</dbReference>
<dbReference type="InterPro" id="IPR052155">
    <property type="entry name" value="Biofilm_reg_signaling"/>
</dbReference>
<comment type="caution">
    <text evidence="4">The sequence shown here is derived from an EMBL/GenBank/DDBJ whole genome shotgun (WGS) entry which is preliminary data.</text>
</comment>
<protein>
    <submittedName>
        <fullName evidence="4">Bifunctional diguanylate cyclase/phosphodiesterase</fullName>
    </submittedName>
</protein>
<dbReference type="InterPro" id="IPR000160">
    <property type="entry name" value="GGDEF_dom"/>
</dbReference>
<dbReference type="SMART" id="SM00052">
    <property type="entry name" value="EAL"/>
    <property type="match status" value="1"/>
</dbReference>
<evidence type="ECO:0000256" key="1">
    <source>
        <dbReference type="ARBA" id="ARBA00001946"/>
    </source>
</evidence>
<keyword evidence="5" id="KW-1185">Reference proteome</keyword>
<dbReference type="InterPro" id="IPR029787">
    <property type="entry name" value="Nucleotide_cyclase"/>
</dbReference>
<evidence type="ECO:0000259" key="3">
    <source>
        <dbReference type="PROSITE" id="PS50887"/>
    </source>
</evidence>
<dbReference type="Gene3D" id="3.30.70.270">
    <property type="match status" value="1"/>
</dbReference>
<dbReference type="GO" id="GO:0003824">
    <property type="term" value="F:catalytic activity"/>
    <property type="evidence" value="ECO:0007669"/>
    <property type="project" value="UniProtKB-ARBA"/>
</dbReference>
<dbReference type="SMART" id="SM00267">
    <property type="entry name" value="GGDEF"/>
    <property type="match status" value="1"/>
</dbReference>
<dbReference type="CDD" id="cd01948">
    <property type="entry name" value="EAL"/>
    <property type="match status" value="1"/>
</dbReference>
<dbReference type="Pfam" id="PF13185">
    <property type="entry name" value="GAF_2"/>
    <property type="match status" value="1"/>
</dbReference>
<gene>
    <name evidence="4" type="ORF">GCM10007877_10140</name>
</gene>
<dbReference type="NCBIfam" id="TIGR00229">
    <property type="entry name" value="sensory_box"/>
    <property type="match status" value="1"/>
</dbReference>
<dbReference type="InterPro" id="IPR035919">
    <property type="entry name" value="EAL_sf"/>
</dbReference>
<sequence length="723" mass="81660">MTQIIARRPLREILESLVELIEGAAQLSRGSIALLSSNGKKLNTPIAPNLPNQYSHAVTGLEIGPCVGSCGTAAYFGKRIVVEDIYKSSLWAPYLEIAELGSIRACWSQPIIGAKEKVLGTFALYYHDTQRPSEEGIKLIEEASHLAALAIEHAHAQEYLDRSAILFEHIPIAIAVTDENLVITRVNPALCSLTCLTQEALIGHPLTEAIHWSTDVYRHLIRPPDNERHTVCELEYTNSQQQHFYLEVKGMSIRCSDHLPLENVFLFENISSRKEQESIVEQQANYDFLTRLPNRHNLQSRVDWLISLCERTKKKFAIFVLDLDHFKEVNDSLGHLAGDQLLCQVGERINAHVRASDTFARLGGDEFALLMTDYEEINDALNHLADKIIQTFHKPFLLENDAKIKVSTSIGVAIYPHDGHTFTELLSAADQALYQSKESGRNNWRLFSSDLLEQAQKNAWILQQLHQAISQNEFSIHYQPIVSQQKSGQICFVEALLRWQTEDRTVAPEEFIPIAERYGLMRDIGRWVREQVFRQIQCWQQAGIHIPVSINLSASETCHETLVEDWKNSLSRFNLSASSVIIEITESLLLKSSKGINVIHDLDQLGFSIAIDDFGSGYSSLSAILDFPVNAIKLDSSFLKNMDQSQRSLAVVESVIQLCNQLDIALTIEGVESQQQYDFLDTTFPLYRYSLQGYAIAQPMNIEDLNTWIQSRYPSSSFSSSQQ</sequence>
<dbReference type="SMART" id="SM00065">
    <property type="entry name" value="GAF"/>
    <property type="match status" value="1"/>
</dbReference>
<dbReference type="Pfam" id="PF00989">
    <property type="entry name" value="PAS"/>
    <property type="match status" value="1"/>
</dbReference>
<proteinExistence type="predicted"/>
<dbReference type="PANTHER" id="PTHR44757">
    <property type="entry name" value="DIGUANYLATE CYCLASE DGCP"/>
    <property type="match status" value="1"/>
</dbReference>
<dbReference type="InterPro" id="IPR000014">
    <property type="entry name" value="PAS"/>
</dbReference>
<name>A0AA37T8I3_9GAMM</name>
<feature type="domain" description="EAL" evidence="2">
    <location>
        <begin position="458"/>
        <end position="713"/>
    </location>
</feature>
<dbReference type="Gene3D" id="3.20.20.450">
    <property type="entry name" value="EAL domain"/>
    <property type="match status" value="1"/>
</dbReference>
<dbReference type="PROSITE" id="PS50887">
    <property type="entry name" value="GGDEF"/>
    <property type="match status" value="1"/>
</dbReference>
<dbReference type="SUPFAM" id="SSF141868">
    <property type="entry name" value="EAL domain-like"/>
    <property type="match status" value="1"/>
</dbReference>
<dbReference type="CDD" id="cd00130">
    <property type="entry name" value="PAS"/>
    <property type="match status" value="1"/>
</dbReference>
<dbReference type="SMART" id="SM00091">
    <property type="entry name" value="PAS"/>
    <property type="match status" value="1"/>
</dbReference>
<dbReference type="Pfam" id="PF00990">
    <property type="entry name" value="GGDEF"/>
    <property type="match status" value="1"/>
</dbReference>
<dbReference type="InterPro" id="IPR013767">
    <property type="entry name" value="PAS_fold"/>
</dbReference>
<comment type="cofactor">
    <cofactor evidence="1">
        <name>Mg(2+)</name>
        <dbReference type="ChEBI" id="CHEBI:18420"/>
    </cofactor>
</comment>
<dbReference type="SUPFAM" id="SSF55785">
    <property type="entry name" value="PYP-like sensor domain (PAS domain)"/>
    <property type="match status" value="1"/>
</dbReference>
<dbReference type="AlphaFoldDB" id="A0AA37T8I3"/>
<dbReference type="InterPro" id="IPR001633">
    <property type="entry name" value="EAL_dom"/>
</dbReference>
<organism evidence="4 5">
    <name type="scientific">Marinibactrum halimedae</name>
    <dbReference type="NCBI Taxonomy" id="1444977"/>
    <lineage>
        <taxon>Bacteria</taxon>
        <taxon>Pseudomonadati</taxon>
        <taxon>Pseudomonadota</taxon>
        <taxon>Gammaproteobacteria</taxon>
        <taxon>Cellvibrionales</taxon>
        <taxon>Cellvibrionaceae</taxon>
        <taxon>Marinibactrum</taxon>
    </lineage>
</organism>
<dbReference type="Proteomes" id="UP001156870">
    <property type="component" value="Unassembled WGS sequence"/>
</dbReference>
<dbReference type="CDD" id="cd01949">
    <property type="entry name" value="GGDEF"/>
    <property type="match status" value="1"/>
</dbReference>
<dbReference type="Gene3D" id="3.30.450.20">
    <property type="entry name" value="PAS domain"/>
    <property type="match status" value="1"/>
</dbReference>
<dbReference type="PROSITE" id="PS50883">
    <property type="entry name" value="EAL"/>
    <property type="match status" value="1"/>
</dbReference>
<evidence type="ECO:0000313" key="4">
    <source>
        <dbReference type="EMBL" id="GLS25300.1"/>
    </source>
</evidence>
<reference evidence="4 5" key="1">
    <citation type="journal article" date="2014" name="Int. J. Syst. Evol. Microbiol.">
        <title>Complete genome sequence of Corynebacterium casei LMG S-19264T (=DSM 44701T), isolated from a smear-ripened cheese.</title>
        <authorList>
            <consortium name="US DOE Joint Genome Institute (JGI-PGF)"/>
            <person name="Walter F."/>
            <person name="Albersmeier A."/>
            <person name="Kalinowski J."/>
            <person name="Ruckert C."/>
        </authorList>
    </citation>
    <scope>NUCLEOTIDE SEQUENCE [LARGE SCALE GENOMIC DNA]</scope>
    <source>
        <strain evidence="4 5">NBRC 110095</strain>
    </source>
</reference>
<evidence type="ECO:0000259" key="2">
    <source>
        <dbReference type="PROSITE" id="PS50883"/>
    </source>
</evidence>
<dbReference type="GO" id="GO:0006355">
    <property type="term" value="P:regulation of DNA-templated transcription"/>
    <property type="evidence" value="ECO:0007669"/>
    <property type="project" value="InterPro"/>
</dbReference>
<dbReference type="InterPro" id="IPR035965">
    <property type="entry name" value="PAS-like_dom_sf"/>
</dbReference>
<feature type="domain" description="GGDEF" evidence="3">
    <location>
        <begin position="314"/>
        <end position="449"/>
    </location>
</feature>
<dbReference type="EMBL" id="BSPD01000029">
    <property type="protein sequence ID" value="GLS25300.1"/>
    <property type="molecule type" value="Genomic_DNA"/>
</dbReference>
<dbReference type="PANTHER" id="PTHR44757:SF2">
    <property type="entry name" value="BIOFILM ARCHITECTURE MAINTENANCE PROTEIN MBAA"/>
    <property type="match status" value="1"/>
</dbReference>
<evidence type="ECO:0000313" key="5">
    <source>
        <dbReference type="Proteomes" id="UP001156870"/>
    </source>
</evidence>
<dbReference type="SUPFAM" id="SSF55781">
    <property type="entry name" value="GAF domain-like"/>
    <property type="match status" value="1"/>
</dbReference>